<evidence type="ECO:0000313" key="2">
    <source>
        <dbReference type="Proteomes" id="UP000494120"/>
    </source>
</evidence>
<dbReference type="Proteomes" id="UP000494120">
    <property type="component" value="Unassembled WGS sequence"/>
</dbReference>
<protein>
    <submittedName>
        <fullName evidence="1">Uncharacterized protein</fullName>
    </submittedName>
</protein>
<accession>A0ABY6XVJ0</accession>
<keyword evidence="2" id="KW-1185">Reference proteome</keyword>
<comment type="caution">
    <text evidence="1">The sequence shown here is derived from an EMBL/GenBank/DDBJ whole genome shotgun (WGS) entry which is preliminary data.</text>
</comment>
<name>A0ABY6XVJ0_9BURK</name>
<evidence type="ECO:0000313" key="1">
    <source>
        <dbReference type="EMBL" id="VWC89896.1"/>
    </source>
</evidence>
<proteinExistence type="predicted"/>
<dbReference type="RefSeq" id="WP_174958546.1">
    <property type="nucleotide sequence ID" value="NZ_CABVQG010000016.1"/>
</dbReference>
<gene>
    <name evidence="1" type="ORF">BLA17378_04495</name>
</gene>
<dbReference type="InterPro" id="IPR054440">
    <property type="entry name" value="Gp32-like"/>
</dbReference>
<dbReference type="EMBL" id="CABVQG010000016">
    <property type="protein sequence ID" value="VWC89896.1"/>
    <property type="molecule type" value="Genomic_DNA"/>
</dbReference>
<sequence length="144" mass="15653">MASITSANSVLLIGVAGLYTTPQQLQGFAEDDMYSMEAVENKEVKMGADGKLSAGWIPQIKTMSVTLQADSASNDFFEAWYAAEEAAQDAYFAFGTVIQPAVKKSYTLTRGVLTNFTPFAEAKKVLQPRKFQIKWNVVIGAPTA</sequence>
<organism evidence="1 2">
    <name type="scientific">Burkholderia aenigmatica</name>
    <dbReference type="NCBI Taxonomy" id="2015348"/>
    <lineage>
        <taxon>Bacteria</taxon>
        <taxon>Pseudomonadati</taxon>
        <taxon>Pseudomonadota</taxon>
        <taxon>Betaproteobacteria</taxon>
        <taxon>Burkholderiales</taxon>
        <taxon>Burkholderiaceae</taxon>
        <taxon>Burkholderia</taxon>
        <taxon>Burkholderia cepacia complex</taxon>
    </lineage>
</organism>
<reference evidence="1 2" key="1">
    <citation type="submission" date="2019-09" db="EMBL/GenBank/DDBJ databases">
        <authorList>
            <person name="Depoorter E."/>
        </authorList>
    </citation>
    <scope>NUCLEOTIDE SEQUENCE [LARGE SCALE GENOMIC DNA]</scope>
    <source>
        <strain evidence="1 2">R-17378</strain>
    </source>
</reference>
<dbReference type="Pfam" id="PF22764">
    <property type="entry name" value="E217_Gp32"/>
    <property type="match status" value="1"/>
</dbReference>